<organism evidence="1 2">
    <name type="scientific">Stegodyphus mimosarum</name>
    <name type="common">African social velvet spider</name>
    <dbReference type="NCBI Taxonomy" id="407821"/>
    <lineage>
        <taxon>Eukaryota</taxon>
        <taxon>Metazoa</taxon>
        <taxon>Ecdysozoa</taxon>
        <taxon>Arthropoda</taxon>
        <taxon>Chelicerata</taxon>
        <taxon>Arachnida</taxon>
        <taxon>Araneae</taxon>
        <taxon>Araneomorphae</taxon>
        <taxon>Entelegynae</taxon>
        <taxon>Eresoidea</taxon>
        <taxon>Eresidae</taxon>
        <taxon>Stegodyphus</taxon>
    </lineage>
</organism>
<name>A0A087UCA2_STEMI</name>
<accession>A0A087UCA2</accession>
<proteinExistence type="predicted"/>
<keyword evidence="2" id="KW-1185">Reference proteome</keyword>
<sequence>MVLLPPSGGYRLDAEENLYDLEKKTDVTLSSELPTTIPSSSTLLEIDETATLYRRHFCNMEHYNFIMNDSSVG</sequence>
<evidence type="ECO:0000313" key="2">
    <source>
        <dbReference type="Proteomes" id="UP000054359"/>
    </source>
</evidence>
<dbReference type="EMBL" id="KK119179">
    <property type="protein sequence ID" value="KFM74991.1"/>
    <property type="molecule type" value="Genomic_DNA"/>
</dbReference>
<gene>
    <name evidence="1" type="ORF">X975_18960</name>
</gene>
<protein>
    <submittedName>
        <fullName evidence="1">Uncharacterized protein</fullName>
    </submittedName>
</protein>
<feature type="non-terminal residue" evidence="1">
    <location>
        <position position="73"/>
    </location>
</feature>
<evidence type="ECO:0000313" key="1">
    <source>
        <dbReference type="EMBL" id="KFM74991.1"/>
    </source>
</evidence>
<dbReference type="Proteomes" id="UP000054359">
    <property type="component" value="Unassembled WGS sequence"/>
</dbReference>
<dbReference type="AlphaFoldDB" id="A0A087UCA2"/>
<reference evidence="1 2" key="1">
    <citation type="submission" date="2013-11" db="EMBL/GenBank/DDBJ databases">
        <title>Genome sequencing of Stegodyphus mimosarum.</title>
        <authorList>
            <person name="Bechsgaard J."/>
        </authorList>
    </citation>
    <scope>NUCLEOTIDE SEQUENCE [LARGE SCALE GENOMIC DNA]</scope>
</reference>